<protein>
    <recommendedName>
        <fullName evidence="4">O-antigen ligase domain-containing protein</fullName>
    </recommendedName>
</protein>
<keyword evidence="1" id="KW-0812">Transmembrane</keyword>
<evidence type="ECO:0008006" key="4">
    <source>
        <dbReference type="Google" id="ProtNLM"/>
    </source>
</evidence>
<evidence type="ECO:0000313" key="3">
    <source>
        <dbReference type="Proteomes" id="UP000575898"/>
    </source>
</evidence>
<proteinExistence type="predicted"/>
<feature type="transmembrane region" description="Helical" evidence="1">
    <location>
        <begin position="248"/>
        <end position="265"/>
    </location>
</feature>
<dbReference type="Proteomes" id="UP000575898">
    <property type="component" value="Unassembled WGS sequence"/>
</dbReference>
<feature type="transmembrane region" description="Helical" evidence="1">
    <location>
        <begin position="146"/>
        <end position="163"/>
    </location>
</feature>
<feature type="transmembrane region" description="Helical" evidence="1">
    <location>
        <begin position="104"/>
        <end position="126"/>
    </location>
</feature>
<feature type="transmembrane region" description="Helical" evidence="1">
    <location>
        <begin position="426"/>
        <end position="447"/>
    </location>
</feature>
<feature type="transmembrane region" description="Helical" evidence="1">
    <location>
        <begin position="734"/>
        <end position="751"/>
    </location>
</feature>
<dbReference type="Gene3D" id="2.60.120.260">
    <property type="entry name" value="Galactose-binding domain-like"/>
    <property type="match status" value="1"/>
</dbReference>
<sequence length="792" mass="86795">MSKKPSILSMFGYRGMAVLFALLAAGGMWQHPFAVMLLILMLIQAGLQWRWPMIWLTSVPALMPVLDWSPWSGWLLWQEFDLFMLAVLAIGYWQAPTQQRGGRFSSLSGGLVAIFTLSWLSSLSMGGMDAGKELAGELGSLGMGNVLRSAKGYALAFCLLPLIRRAWAERDVALWRYFLPGATIGLALASLAVVVERWLFPGLTDFASDYRAVGPFFEMYAGGAALDCFLSALLPLSVWVVVRRKLDMTAGVVALVLLIATYAALTSFSRGVYLAYLLSAVVLALTMIRRDSTGPGVGWSLLWVLLGGYGLLLVFQNGGYRTLAAAVLAMMAALTLAPTRWADRRGVVALLAACVGMVLLVPAMALLLPKGAYLATVLAAALALVGAGLSWRAGKEQSHLLQWAGLVGLSLAVPLVARHWRQDDGWWPVMGWAGYVWLTVAIARFAGWWRPAPIGLAMPVGLLLILALIIPVMGNYYMGTRFSQVGKDLQGREQHWSDVLALVSTPRGVMFGDGKGRFIDDYYWHNRKSESPGAFAIRDEAGRYLKLVAPRYIGGFGDVVRVGQRVSVGSGQGLTLSAMARSSEPGGILHATVCDKWLLYPFNCLYAQVNSIGTQWQPITVELKGNRVLDQWSWLRPTVLSLATNNTNDSRSIDISDIRLTDGQGRSLLSNGDFKQGLAHWSYTSDRHHLPWHAKNMWLHVYFEQGLIGVLIFSTLILAALVALRDKMRRGDELAPLLMAAIIAACAVGLFDSLLDFTRIECLVFLLLWLSLMRSDTRPVKASPPSRGSARR</sequence>
<gene>
    <name evidence="2" type="ORF">HNQ59_001609</name>
</gene>
<keyword evidence="3" id="KW-1185">Reference proteome</keyword>
<feature type="transmembrane region" description="Helical" evidence="1">
    <location>
        <begin position="297"/>
        <end position="316"/>
    </location>
</feature>
<evidence type="ECO:0000313" key="2">
    <source>
        <dbReference type="EMBL" id="MBB5018321.1"/>
    </source>
</evidence>
<accession>A0A840MSY1</accession>
<dbReference type="EMBL" id="JACHHY010000008">
    <property type="protein sequence ID" value="MBB5018321.1"/>
    <property type="molecule type" value="Genomic_DNA"/>
</dbReference>
<feature type="transmembrane region" description="Helical" evidence="1">
    <location>
        <begin position="346"/>
        <end position="366"/>
    </location>
</feature>
<reference evidence="2 3" key="1">
    <citation type="submission" date="2020-08" db="EMBL/GenBank/DDBJ databases">
        <title>Genomic Encyclopedia of Type Strains, Phase IV (KMG-IV): sequencing the most valuable type-strain genomes for metagenomic binning, comparative biology and taxonomic classification.</title>
        <authorList>
            <person name="Goeker M."/>
        </authorList>
    </citation>
    <scope>NUCLEOTIDE SEQUENCE [LARGE SCALE GENOMIC DNA]</scope>
    <source>
        <strain evidence="2 3">DSM 27165</strain>
    </source>
</reference>
<evidence type="ECO:0000256" key="1">
    <source>
        <dbReference type="SAM" id="Phobius"/>
    </source>
</evidence>
<keyword evidence="1" id="KW-1133">Transmembrane helix</keyword>
<feature type="transmembrane region" description="Helical" evidence="1">
    <location>
        <begin position="322"/>
        <end position="339"/>
    </location>
</feature>
<feature type="transmembrane region" description="Helical" evidence="1">
    <location>
        <begin position="175"/>
        <end position="200"/>
    </location>
</feature>
<feature type="transmembrane region" description="Helical" evidence="1">
    <location>
        <begin position="403"/>
        <end position="420"/>
    </location>
</feature>
<keyword evidence="1" id="KW-0472">Membrane</keyword>
<feature type="transmembrane region" description="Helical" evidence="1">
    <location>
        <begin position="220"/>
        <end position="241"/>
    </location>
</feature>
<feature type="transmembrane region" description="Helical" evidence="1">
    <location>
        <begin position="454"/>
        <end position="478"/>
    </location>
</feature>
<feature type="transmembrane region" description="Helical" evidence="1">
    <location>
        <begin position="71"/>
        <end position="92"/>
    </location>
</feature>
<dbReference type="AlphaFoldDB" id="A0A840MSY1"/>
<comment type="caution">
    <text evidence="2">The sequence shown here is derived from an EMBL/GenBank/DDBJ whole genome shotgun (WGS) entry which is preliminary data.</text>
</comment>
<feature type="transmembrane region" description="Helical" evidence="1">
    <location>
        <begin position="757"/>
        <end position="773"/>
    </location>
</feature>
<feature type="transmembrane region" description="Helical" evidence="1">
    <location>
        <begin position="372"/>
        <end position="391"/>
    </location>
</feature>
<feature type="transmembrane region" description="Helical" evidence="1">
    <location>
        <begin position="271"/>
        <end position="288"/>
    </location>
</feature>
<dbReference type="RefSeq" id="WP_184037428.1">
    <property type="nucleotide sequence ID" value="NZ_JACHHY010000008.1"/>
</dbReference>
<name>A0A840MSY1_9PROT</name>
<feature type="transmembrane region" description="Helical" evidence="1">
    <location>
        <begin position="697"/>
        <end position="722"/>
    </location>
</feature>
<organism evidence="2 3">
    <name type="scientific">Chitinivorax tropicus</name>
    <dbReference type="NCBI Taxonomy" id="714531"/>
    <lineage>
        <taxon>Bacteria</taxon>
        <taxon>Pseudomonadati</taxon>
        <taxon>Pseudomonadota</taxon>
        <taxon>Betaproteobacteria</taxon>
        <taxon>Chitinivorax</taxon>
    </lineage>
</organism>